<keyword evidence="10" id="KW-1185">Reference proteome</keyword>
<organism evidence="9 10">
    <name type="scientific">Andreesenia angusta</name>
    <dbReference type="NCBI Taxonomy" id="39480"/>
    <lineage>
        <taxon>Bacteria</taxon>
        <taxon>Bacillati</taxon>
        <taxon>Bacillota</taxon>
        <taxon>Tissierellia</taxon>
        <taxon>Tissierellales</taxon>
        <taxon>Gottschalkiaceae</taxon>
        <taxon>Andreesenia</taxon>
    </lineage>
</organism>
<protein>
    <recommendedName>
        <fullName evidence="2 6">Adenine deaminase</fullName>
        <shortName evidence="6">Adenase</shortName>
        <shortName evidence="6">Adenine aminase</shortName>
        <ecNumber evidence="2 6">3.5.4.2</ecNumber>
    </recommendedName>
</protein>
<comment type="cofactor">
    <cofactor evidence="6">
        <name>Mn(2+)</name>
        <dbReference type="ChEBI" id="CHEBI:29035"/>
    </cofactor>
</comment>
<comment type="catalytic activity">
    <reaction evidence="5 6">
        <text>adenine + H2O + H(+) = hypoxanthine + NH4(+)</text>
        <dbReference type="Rhea" id="RHEA:23688"/>
        <dbReference type="ChEBI" id="CHEBI:15377"/>
        <dbReference type="ChEBI" id="CHEBI:15378"/>
        <dbReference type="ChEBI" id="CHEBI:16708"/>
        <dbReference type="ChEBI" id="CHEBI:17368"/>
        <dbReference type="ChEBI" id="CHEBI:28938"/>
        <dbReference type="EC" id="3.5.4.2"/>
    </reaction>
</comment>
<evidence type="ECO:0000256" key="2">
    <source>
        <dbReference type="ARBA" id="ARBA00012782"/>
    </source>
</evidence>
<evidence type="ECO:0000313" key="9">
    <source>
        <dbReference type="EMBL" id="OHW63551.1"/>
    </source>
</evidence>
<dbReference type="HAMAP" id="MF_01518">
    <property type="entry name" value="Adenine_deamin"/>
    <property type="match status" value="1"/>
</dbReference>
<dbReference type="AlphaFoldDB" id="A0A1S1VAB4"/>
<dbReference type="SUPFAM" id="SSF51338">
    <property type="entry name" value="Composite domain of metallo-dependent hydrolases"/>
    <property type="match status" value="1"/>
</dbReference>
<dbReference type="RefSeq" id="WP_071061238.1">
    <property type="nucleotide sequence ID" value="NZ_MKIE01000001.1"/>
</dbReference>
<dbReference type="OrthoDB" id="9807210at2"/>
<dbReference type="SUPFAM" id="SSF51556">
    <property type="entry name" value="Metallo-dependent hydrolases"/>
    <property type="match status" value="1"/>
</dbReference>
<sequence>MIDTKELKLVADRLGCVDALMSDRVFADKVLKGGKVVNVITREIYEADVAISGEYILMVGDCSKLIGESTEVVDVSGKHITPGFIDSHMHFESAMLTATEFTRLSLPTGTTCLISDPHEVGNVFGKTAIKAMAEECATLPHHVYLRVPALTPDCPGLETAGRNLDSRDIPEMLEYPKVTGIGEIQGVTGMKFVYDNKYDVVKDTIASTVYARSKGMKVDGNAAEIFGAELASHIICGGTDISCHETTSKEECVEKLRYGVHVLMREGSTQSNMPECIRAITEEKMDSRRALLATDDMLAEDIIKKGHMNDIIRRTIAEGVEPAEAIQMATINASTWNGLSEIGILAPGKYADINVISGELSDMNVTSVYLKGEHVAENGELLIDLQSYTYPEEVKHTVLRDKISPDDLKIASDEDEVMANCVGLIVLQNLSEKYRVKLPVVDGFVQSNEEDLLPVAVVGRHGQADIGKSFIKGFNIEEGAFAETVSHDTHNLIVIGTNYEDMALAVNRVIEMQGGVAVAKGGEVIADMPLRICGLMTDELTGPELVDKTIELHDIVKKELGCDVPAPFMHLAFLSLATSPKWKITDKGVVDVENYRVLPSVEPVK</sequence>
<evidence type="ECO:0000259" key="7">
    <source>
        <dbReference type="Pfam" id="PF01979"/>
    </source>
</evidence>
<dbReference type="InterPro" id="IPR026912">
    <property type="entry name" value="Adenine_deam_C"/>
</dbReference>
<comment type="similarity">
    <text evidence="1 6">Belongs to the metallo-dependent hydrolases superfamily. Adenine deaminase family.</text>
</comment>
<reference evidence="9 10" key="1">
    <citation type="submission" date="2016-09" db="EMBL/GenBank/DDBJ databases">
        <title>Genome sequence of Eubacterium angustum.</title>
        <authorList>
            <person name="Poehlein A."/>
            <person name="Daniel R."/>
        </authorList>
    </citation>
    <scope>NUCLEOTIDE SEQUENCE [LARGE SCALE GENOMIC DNA]</scope>
    <source>
        <strain evidence="9 10">DSM 1989</strain>
    </source>
</reference>
<evidence type="ECO:0000313" key="10">
    <source>
        <dbReference type="Proteomes" id="UP000180254"/>
    </source>
</evidence>
<keyword evidence="4 6" id="KW-0464">Manganese</keyword>
<evidence type="ECO:0000256" key="5">
    <source>
        <dbReference type="ARBA" id="ARBA00047720"/>
    </source>
</evidence>
<dbReference type="EC" id="3.5.4.2" evidence="2 6"/>
<dbReference type="InterPro" id="IPR011059">
    <property type="entry name" value="Metal-dep_hydrolase_composite"/>
</dbReference>
<evidence type="ECO:0000256" key="6">
    <source>
        <dbReference type="HAMAP-Rule" id="MF_01518"/>
    </source>
</evidence>
<evidence type="ECO:0000259" key="8">
    <source>
        <dbReference type="Pfam" id="PF13382"/>
    </source>
</evidence>
<evidence type="ECO:0000256" key="4">
    <source>
        <dbReference type="ARBA" id="ARBA00023211"/>
    </source>
</evidence>
<dbReference type="EMBL" id="MKIE01000001">
    <property type="protein sequence ID" value="OHW63551.1"/>
    <property type="molecule type" value="Genomic_DNA"/>
</dbReference>
<evidence type="ECO:0000256" key="1">
    <source>
        <dbReference type="ARBA" id="ARBA00006773"/>
    </source>
</evidence>
<dbReference type="GO" id="GO:0006146">
    <property type="term" value="P:adenine catabolic process"/>
    <property type="evidence" value="ECO:0007669"/>
    <property type="project" value="InterPro"/>
</dbReference>
<dbReference type="Pfam" id="PF01979">
    <property type="entry name" value="Amidohydro_1"/>
    <property type="match status" value="1"/>
</dbReference>
<proteinExistence type="inferred from homology"/>
<dbReference type="Gene3D" id="2.30.40.10">
    <property type="entry name" value="Urease, subunit C, domain 1"/>
    <property type="match status" value="1"/>
</dbReference>
<gene>
    <name evidence="9" type="primary">adeC_1</name>
    <name evidence="6" type="synonym">ade</name>
    <name evidence="9" type="ORF">EUAN_04150</name>
</gene>
<comment type="caution">
    <text evidence="9">The sequence shown here is derived from an EMBL/GenBank/DDBJ whole genome shotgun (WGS) entry which is preliminary data.</text>
</comment>
<keyword evidence="3 6" id="KW-0378">Hydrolase</keyword>
<dbReference type="GO" id="GO:0000034">
    <property type="term" value="F:adenine deaminase activity"/>
    <property type="evidence" value="ECO:0007669"/>
    <property type="project" value="UniProtKB-UniRule"/>
</dbReference>
<dbReference type="PANTHER" id="PTHR11113">
    <property type="entry name" value="N-ACETYLGLUCOSAMINE-6-PHOSPHATE DEACETYLASE"/>
    <property type="match status" value="1"/>
</dbReference>
<accession>A0A1S1VAB4</accession>
<feature type="domain" description="Adenine deaminase C-terminal" evidence="8">
    <location>
        <begin position="431"/>
        <end position="594"/>
    </location>
</feature>
<dbReference type="Pfam" id="PF13382">
    <property type="entry name" value="Adenine_deam_C"/>
    <property type="match status" value="1"/>
</dbReference>
<evidence type="ECO:0000256" key="3">
    <source>
        <dbReference type="ARBA" id="ARBA00022801"/>
    </source>
</evidence>
<dbReference type="STRING" id="39480.EUAN_04150"/>
<dbReference type="InterPro" id="IPR006680">
    <property type="entry name" value="Amidohydro-rel"/>
</dbReference>
<dbReference type="PANTHER" id="PTHR11113:SF2">
    <property type="entry name" value="ADENINE DEAMINASE"/>
    <property type="match status" value="1"/>
</dbReference>
<feature type="domain" description="Amidohydrolase-related" evidence="7">
    <location>
        <begin position="80"/>
        <end position="374"/>
    </location>
</feature>
<dbReference type="Gene3D" id="3.20.20.140">
    <property type="entry name" value="Metal-dependent hydrolases"/>
    <property type="match status" value="1"/>
</dbReference>
<dbReference type="Proteomes" id="UP000180254">
    <property type="component" value="Unassembled WGS sequence"/>
</dbReference>
<dbReference type="InterPro" id="IPR032466">
    <property type="entry name" value="Metal_Hydrolase"/>
</dbReference>
<name>A0A1S1VAB4_9FIRM</name>
<dbReference type="InterPro" id="IPR006679">
    <property type="entry name" value="Adenine_deam"/>
</dbReference>